<evidence type="ECO:0000259" key="1">
    <source>
        <dbReference type="PROSITE" id="PS51459"/>
    </source>
</evidence>
<comment type="caution">
    <text evidence="2">The sequence shown here is derived from an EMBL/GenBank/DDBJ whole genome shotgun (WGS) entry which is preliminary data.</text>
</comment>
<proteinExistence type="predicted"/>
<dbReference type="PANTHER" id="PTHR13504:SF38">
    <property type="entry name" value="FIDO DOMAIN-CONTAINING PROTEIN"/>
    <property type="match status" value="1"/>
</dbReference>
<evidence type="ECO:0000313" key="2">
    <source>
        <dbReference type="EMBL" id="NGN82166.1"/>
    </source>
</evidence>
<feature type="domain" description="Fido" evidence="1">
    <location>
        <begin position="109"/>
        <end position="260"/>
    </location>
</feature>
<reference evidence="2 3" key="1">
    <citation type="submission" date="2020-02" db="EMBL/GenBank/DDBJ databases">
        <title>Genome sequence of the type strain DSM 27180 of Arthrobacter silviterrae.</title>
        <authorList>
            <person name="Gao J."/>
            <person name="Sun J."/>
        </authorList>
    </citation>
    <scope>NUCLEOTIDE SEQUENCE [LARGE SCALE GENOMIC DNA]</scope>
    <source>
        <strain evidence="2 3">DSM 27180</strain>
    </source>
</reference>
<dbReference type="SUPFAM" id="SSF140931">
    <property type="entry name" value="Fic-like"/>
    <property type="match status" value="1"/>
</dbReference>
<dbReference type="EMBL" id="JAAKZI010000002">
    <property type="protein sequence ID" value="NGN82166.1"/>
    <property type="molecule type" value="Genomic_DNA"/>
</dbReference>
<name>A0ABX0D5J8_9MICC</name>
<dbReference type="InterPro" id="IPR036597">
    <property type="entry name" value="Fido-like_dom_sf"/>
</dbReference>
<dbReference type="Pfam" id="PF02661">
    <property type="entry name" value="Fic"/>
    <property type="match status" value="1"/>
</dbReference>
<accession>A0ABX0D5J8</accession>
<dbReference type="PROSITE" id="PS51459">
    <property type="entry name" value="FIDO"/>
    <property type="match status" value="1"/>
</dbReference>
<organism evidence="2 3">
    <name type="scientific">Arthrobacter silviterrae</name>
    <dbReference type="NCBI Taxonomy" id="2026658"/>
    <lineage>
        <taxon>Bacteria</taxon>
        <taxon>Bacillati</taxon>
        <taxon>Actinomycetota</taxon>
        <taxon>Actinomycetes</taxon>
        <taxon>Micrococcales</taxon>
        <taxon>Micrococcaceae</taxon>
        <taxon>Arthrobacter</taxon>
    </lineage>
</organism>
<gene>
    <name evidence="2" type="ORF">G6N77_01620</name>
</gene>
<dbReference type="InterPro" id="IPR003812">
    <property type="entry name" value="Fido"/>
</dbReference>
<dbReference type="InterPro" id="IPR040198">
    <property type="entry name" value="Fido_containing"/>
</dbReference>
<dbReference type="Proteomes" id="UP000479226">
    <property type="component" value="Unassembled WGS sequence"/>
</dbReference>
<evidence type="ECO:0000313" key="3">
    <source>
        <dbReference type="Proteomes" id="UP000479226"/>
    </source>
</evidence>
<dbReference type="PANTHER" id="PTHR13504">
    <property type="entry name" value="FIDO DOMAIN-CONTAINING PROTEIN DDB_G0283145"/>
    <property type="match status" value="1"/>
</dbReference>
<dbReference type="Gene3D" id="1.10.3290.10">
    <property type="entry name" value="Fido-like domain"/>
    <property type="match status" value="1"/>
</dbReference>
<protein>
    <submittedName>
        <fullName evidence="2">Fic family protein</fullName>
    </submittedName>
</protein>
<sequence length="387" mass="42430">MQSIEFPDFSFSSPLAGTIIDLERMRGDLGGGTTHPAVFLQLKSLFQLMASIMSARIEGNRTSIVDAVEGAATYTGMGDSTAAEGVKEIVQLQEAAALIDQVVEPGSPITHGLVRELHKIAVLGLKREGDRTPGAYRTTDVTIGGSAHTPPSPVAVQGDMSELLDFVNRPVERSYDLLKVAIAHHRFVWIHPFGNGNGRVCRLFTYAIMVSQGFTDTTKYRAVNPTTVFGADRSLYYRMLEDADSLKPDAIIRWCQYLLEGMLNDLQKLNRLSDGSFVLDRLLRPAIKRGVDAGAYSIRDASALDIVARLTEVRASDLESAIPGSIPVRSQHIRRLVDKRLIQPVAEGKRSYRLVMAPGPLTPFIIRQLDELGFLPSILQDNFGGIP</sequence>
<dbReference type="RefSeq" id="WP_165180266.1">
    <property type="nucleotide sequence ID" value="NZ_JAAKZI010000002.1"/>
</dbReference>
<keyword evidence="3" id="KW-1185">Reference proteome</keyword>